<accession>A0ABQ4Z4M0</accession>
<protein>
    <submittedName>
        <fullName evidence="1">Uncharacterized protein</fullName>
    </submittedName>
</protein>
<organism evidence="1 2">
    <name type="scientific">Tanacetum coccineum</name>
    <dbReference type="NCBI Taxonomy" id="301880"/>
    <lineage>
        <taxon>Eukaryota</taxon>
        <taxon>Viridiplantae</taxon>
        <taxon>Streptophyta</taxon>
        <taxon>Embryophyta</taxon>
        <taxon>Tracheophyta</taxon>
        <taxon>Spermatophyta</taxon>
        <taxon>Magnoliopsida</taxon>
        <taxon>eudicotyledons</taxon>
        <taxon>Gunneridae</taxon>
        <taxon>Pentapetalae</taxon>
        <taxon>asterids</taxon>
        <taxon>campanulids</taxon>
        <taxon>Asterales</taxon>
        <taxon>Asteraceae</taxon>
        <taxon>Asteroideae</taxon>
        <taxon>Anthemideae</taxon>
        <taxon>Anthemidinae</taxon>
        <taxon>Tanacetum</taxon>
    </lineage>
</organism>
<reference evidence="1" key="1">
    <citation type="journal article" date="2022" name="Int. J. Mol. Sci.">
        <title>Draft Genome of Tanacetum Coccineum: Genomic Comparison of Closely Related Tanacetum-Family Plants.</title>
        <authorList>
            <person name="Yamashiro T."/>
            <person name="Shiraishi A."/>
            <person name="Nakayama K."/>
            <person name="Satake H."/>
        </authorList>
    </citation>
    <scope>NUCLEOTIDE SEQUENCE</scope>
</reference>
<dbReference type="EMBL" id="BQNB010011021">
    <property type="protein sequence ID" value="GJS85035.1"/>
    <property type="molecule type" value="Genomic_DNA"/>
</dbReference>
<proteinExistence type="predicted"/>
<keyword evidence="2" id="KW-1185">Reference proteome</keyword>
<name>A0ABQ4Z4M0_9ASTR</name>
<evidence type="ECO:0000313" key="1">
    <source>
        <dbReference type="EMBL" id="GJS85035.1"/>
    </source>
</evidence>
<reference evidence="1" key="2">
    <citation type="submission" date="2022-01" db="EMBL/GenBank/DDBJ databases">
        <authorList>
            <person name="Yamashiro T."/>
            <person name="Shiraishi A."/>
            <person name="Satake H."/>
            <person name="Nakayama K."/>
        </authorList>
    </citation>
    <scope>NUCLEOTIDE SEQUENCE</scope>
</reference>
<comment type="caution">
    <text evidence="1">The sequence shown here is derived from an EMBL/GenBank/DDBJ whole genome shotgun (WGS) entry which is preliminary data.</text>
</comment>
<sequence>MVSLSLEHPAYSDHNIVCFTRMLTALLLCPLLRTSRRLPKPVLLSLKPAQLPVLGSTRMYRDLSGGGSGVVKVARGASGIVDRGRLGWWGVFLVLAGKPTEEKFSVVEVVVEACGEEMEGEGFMAYLKEEDKRIQTQVLVDRKRAYTYLDGHQINLSSSKANDTIMLPSYIWSSAALADIIQDILQVLDYTSYEMGPTAIADNANVILLVTIIPCGSMRVDVEGIYYSLHHLHFDPIPNDLQRSSSVII</sequence>
<gene>
    <name evidence="1" type="ORF">Tco_0751576</name>
</gene>
<evidence type="ECO:0000313" key="2">
    <source>
        <dbReference type="Proteomes" id="UP001151760"/>
    </source>
</evidence>
<dbReference type="Proteomes" id="UP001151760">
    <property type="component" value="Unassembled WGS sequence"/>
</dbReference>